<dbReference type="Proteomes" id="UP001596288">
    <property type="component" value="Unassembled WGS sequence"/>
</dbReference>
<sequence length="675" mass="77276">MMKRMNNPYRYTLRLAIDKNVYDADKKQRLIDFVKQAHISDVAFFINQEELSDAHITLEKAKELISNVDEISQPLKELGITVSLNPWTTMNHSDRGIHIKPELDIKPMVNYQGVKSISMACPGYKGWADYISDIYAIWASIQPNELWLEDDFRHYKNAPFALGCFCEDHMKQYNEILGTGLSREDFVTKMFTGGENKYRNAYLQVARAEILHVAHLIEQKVHAVSPTTRLGLMSSWPEVHALEGRDWQKLLDELSGVETPAVSRPHLPAYNEVSPQQYARDFEKYTVATRTEIGDKHKIYPEMESFLYSPYAKSNKFTQFQLDTTSLVHADGVLLNMFSMMGDGINTTYRYASLLKNDKDYLDFLYENGIAIEQRSGVIVPMNQDVAQTKIDNEGTLEGLMASQTQWLELLSTLGIATKPLNYNGQEIKNKCVAITGNFLNTLSDEQIKQLFTRNFILLDGDAVIILDDRHLLSLINATDIEVIKNRSGHQSFEQFDGETISGINNPRLTMLTHTGDYVKIDYKSHVTVHSSAYDRFENELGPVTVSDDKFYVLPMTDSPKYGWQAQYTDIREGDLKQFFEEQLSVPHLVNMYNCKMVIDENQSQMIISNWSIDDVDGINFFLKDRNVKQVSITYRDVDNSVQNKVLDVILDSDGIYHVDFTVKELAVLHIKFLG</sequence>
<protein>
    <submittedName>
        <fullName evidence="1">Uncharacterized protein</fullName>
    </submittedName>
</protein>
<evidence type="ECO:0000313" key="1">
    <source>
        <dbReference type="EMBL" id="MFC6176458.1"/>
    </source>
</evidence>
<organism evidence="1 2">
    <name type="scientific">Companilactobacillus huachuanensis</name>
    <dbReference type="NCBI Taxonomy" id="2559914"/>
    <lineage>
        <taxon>Bacteria</taxon>
        <taxon>Bacillati</taxon>
        <taxon>Bacillota</taxon>
        <taxon>Bacilli</taxon>
        <taxon>Lactobacillales</taxon>
        <taxon>Lactobacillaceae</taxon>
        <taxon>Companilactobacillus</taxon>
    </lineage>
</organism>
<reference evidence="2" key="1">
    <citation type="journal article" date="2019" name="Int. J. Syst. Evol. Microbiol.">
        <title>The Global Catalogue of Microorganisms (GCM) 10K type strain sequencing project: providing services to taxonomists for standard genome sequencing and annotation.</title>
        <authorList>
            <consortium name="The Broad Institute Genomics Platform"/>
            <consortium name="The Broad Institute Genome Sequencing Center for Infectious Disease"/>
            <person name="Wu L."/>
            <person name="Ma J."/>
        </authorList>
    </citation>
    <scope>NUCLEOTIDE SEQUENCE [LARGE SCALE GENOMIC DNA]</scope>
    <source>
        <strain evidence="2">CCM 8927</strain>
    </source>
</reference>
<comment type="caution">
    <text evidence="1">The sequence shown here is derived from an EMBL/GenBank/DDBJ whole genome shotgun (WGS) entry which is preliminary data.</text>
</comment>
<dbReference type="EMBL" id="JBHSSF010000016">
    <property type="protein sequence ID" value="MFC6176458.1"/>
    <property type="molecule type" value="Genomic_DNA"/>
</dbReference>
<gene>
    <name evidence="1" type="ORF">ACFQAV_06375</name>
</gene>
<proteinExistence type="predicted"/>
<keyword evidence="2" id="KW-1185">Reference proteome</keyword>
<name>A0ABW1RN19_9LACO</name>
<evidence type="ECO:0000313" key="2">
    <source>
        <dbReference type="Proteomes" id="UP001596288"/>
    </source>
</evidence>
<accession>A0ABW1RN19</accession>